<comment type="caution">
    <text evidence="4">The sequence shown here is derived from an EMBL/GenBank/DDBJ whole genome shotgun (WGS) entry which is preliminary data.</text>
</comment>
<keyword evidence="3" id="KW-0732">Signal</keyword>
<dbReference type="GeneID" id="41977305"/>
<keyword evidence="2" id="KW-0812">Transmembrane</keyword>
<dbReference type="AlphaFoldDB" id="A0A507AUR0"/>
<dbReference type="RefSeq" id="XP_030990380.1">
    <property type="nucleotide sequence ID" value="XM_031144867.1"/>
</dbReference>
<keyword evidence="5" id="KW-1185">Reference proteome</keyword>
<feature type="transmembrane region" description="Helical" evidence="2">
    <location>
        <begin position="245"/>
        <end position="269"/>
    </location>
</feature>
<feature type="region of interest" description="Disordered" evidence="1">
    <location>
        <begin position="275"/>
        <end position="432"/>
    </location>
</feature>
<evidence type="ECO:0000256" key="3">
    <source>
        <dbReference type="SAM" id="SignalP"/>
    </source>
</evidence>
<keyword evidence="2" id="KW-0472">Membrane</keyword>
<feature type="signal peptide" evidence="3">
    <location>
        <begin position="1"/>
        <end position="19"/>
    </location>
</feature>
<dbReference type="EMBL" id="SKBQ01000075">
    <property type="protein sequence ID" value="TPX08669.1"/>
    <property type="molecule type" value="Genomic_DNA"/>
</dbReference>
<evidence type="ECO:0000256" key="2">
    <source>
        <dbReference type="SAM" id="Phobius"/>
    </source>
</evidence>
<feature type="region of interest" description="Disordered" evidence="1">
    <location>
        <begin position="198"/>
        <end position="237"/>
    </location>
</feature>
<evidence type="ECO:0000313" key="5">
    <source>
        <dbReference type="Proteomes" id="UP000319257"/>
    </source>
</evidence>
<dbReference type="OrthoDB" id="5347452at2759"/>
<feature type="compositionally biased region" description="Gly residues" evidence="1">
    <location>
        <begin position="290"/>
        <end position="303"/>
    </location>
</feature>
<protein>
    <submittedName>
        <fullName evidence="4">Uncharacterized protein</fullName>
    </submittedName>
</protein>
<feature type="compositionally biased region" description="Low complexity" evidence="1">
    <location>
        <begin position="206"/>
        <end position="226"/>
    </location>
</feature>
<feature type="region of interest" description="Disordered" evidence="1">
    <location>
        <begin position="33"/>
        <end position="57"/>
    </location>
</feature>
<reference evidence="4 5" key="1">
    <citation type="submission" date="2019-06" db="EMBL/GenBank/DDBJ databases">
        <title>Draft genome sequence of the filamentous fungus Phialemoniopsis curvata isolated from diesel fuel.</title>
        <authorList>
            <person name="Varaljay V.A."/>
            <person name="Lyon W.J."/>
            <person name="Crouch A.L."/>
            <person name="Drake C.E."/>
            <person name="Hollomon J.M."/>
            <person name="Nadeau L.J."/>
            <person name="Nunn H.S."/>
            <person name="Stevenson B.S."/>
            <person name="Bojanowski C.L."/>
            <person name="Crookes-Goodson W.J."/>
        </authorList>
    </citation>
    <scope>NUCLEOTIDE SEQUENCE [LARGE SCALE GENOMIC DNA]</scope>
    <source>
        <strain evidence="4 5">D216</strain>
    </source>
</reference>
<evidence type="ECO:0000256" key="1">
    <source>
        <dbReference type="SAM" id="MobiDB-lite"/>
    </source>
</evidence>
<dbReference type="STRING" id="1093900.A0A507AUR0"/>
<accession>A0A507AUR0</accession>
<sequence length="432" mass="45314">MRASLLLVAASSCLAGASLVKLAGDVEPFNAHFPRETGSSKVDEKKGWTPKPTPAPGAWSRAEEVLKCLVRRDDGDDKKTATTDWENDETCGWYSGTSLNVSAYQRTNSTGMDLRVELDVCDKQAERRGLRVGNLQPFLHRLPRLQRLQEGSVQQSTAGACGTFLWSGTPARSMYRCFNKPVIINMNDQPQFVLDALSRSNGAPDTTSSTGTTSTQPTETGDLGNTKDGGGDDNNNKGGGSNTGAIVGGVVGGVGGLAILGAIAAFVVLRNKKKKKEANYSAVNPQDPSGAGGYSNYGGGGPGSAMTSPGFVPGQPSPQMSTTYPPQSPYGVVGPGAAAQHDPRQSYYNPAQQGGHLSPGLQQQQQQHMYGGAYAPSSQGGSRDPNKMVHGAGGGSYMTHQSFAPSAELPATPAQAVPNPHNPVEMGQENYR</sequence>
<keyword evidence="2" id="KW-1133">Transmembrane helix</keyword>
<proteinExistence type="predicted"/>
<organism evidence="4 5">
    <name type="scientific">Thyridium curvatum</name>
    <dbReference type="NCBI Taxonomy" id="1093900"/>
    <lineage>
        <taxon>Eukaryota</taxon>
        <taxon>Fungi</taxon>
        <taxon>Dikarya</taxon>
        <taxon>Ascomycota</taxon>
        <taxon>Pezizomycotina</taxon>
        <taxon>Sordariomycetes</taxon>
        <taxon>Sordariomycetidae</taxon>
        <taxon>Thyridiales</taxon>
        <taxon>Thyridiaceae</taxon>
        <taxon>Thyridium</taxon>
    </lineage>
</organism>
<feature type="chain" id="PRO_5021210685" evidence="3">
    <location>
        <begin position="20"/>
        <end position="432"/>
    </location>
</feature>
<gene>
    <name evidence="4" type="ORF">E0L32_009858</name>
</gene>
<name>A0A507AUR0_9PEZI</name>
<dbReference type="Proteomes" id="UP000319257">
    <property type="component" value="Unassembled WGS sequence"/>
</dbReference>
<evidence type="ECO:0000313" key="4">
    <source>
        <dbReference type="EMBL" id="TPX08669.1"/>
    </source>
</evidence>
<feature type="compositionally biased region" description="Low complexity" evidence="1">
    <location>
        <begin position="352"/>
        <end position="372"/>
    </location>
</feature>
<dbReference type="InParanoid" id="A0A507AUR0"/>